<evidence type="ECO:0000256" key="7">
    <source>
        <dbReference type="ARBA" id="ARBA00022840"/>
    </source>
</evidence>
<dbReference type="InterPro" id="IPR002300">
    <property type="entry name" value="aa-tRNA-synth_Ia"/>
</dbReference>
<dbReference type="CDD" id="cd00817">
    <property type="entry name" value="ValRS_core"/>
    <property type="match status" value="1"/>
</dbReference>
<reference evidence="15 16" key="1">
    <citation type="submission" date="2024-07" db="EMBL/GenBank/DDBJ databases">
        <title>Chromosome-level genome assembly of the water stick insect Ranatra chinensis (Heteroptera: Nepidae).</title>
        <authorList>
            <person name="Liu X."/>
        </authorList>
    </citation>
    <scope>NUCLEOTIDE SEQUENCE [LARGE SCALE GENOMIC DNA]</scope>
    <source>
        <strain evidence="15">Cailab_2021Rc</strain>
        <tissue evidence="15">Muscle</tissue>
    </source>
</reference>
<keyword evidence="16" id="KW-1185">Reference proteome</keyword>
<comment type="catalytic activity">
    <reaction evidence="11">
        <text>tRNA(Val) + L-valine + ATP = L-valyl-tRNA(Val) + AMP + diphosphate</text>
        <dbReference type="Rhea" id="RHEA:10704"/>
        <dbReference type="Rhea" id="RHEA-COMP:9672"/>
        <dbReference type="Rhea" id="RHEA-COMP:9708"/>
        <dbReference type="ChEBI" id="CHEBI:30616"/>
        <dbReference type="ChEBI" id="CHEBI:33019"/>
        <dbReference type="ChEBI" id="CHEBI:57762"/>
        <dbReference type="ChEBI" id="CHEBI:78442"/>
        <dbReference type="ChEBI" id="CHEBI:78537"/>
        <dbReference type="ChEBI" id="CHEBI:456215"/>
        <dbReference type="EC" id="6.1.1.9"/>
    </reaction>
</comment>
<dbReference type="NCBIfam" id="TIGR00422">
    <property type="entry name" value="valS"/>
    <property type="match status" value="1"/>
</dbReference>
<evidence type="ECO:0000256" key="10">
    <source>
        <dbReference type="ARBA" id="ARBA00029936"/>
    </source>
</evidence>
<keyword evidence="5 12" id="KW-0436">Ligase</keyword>
<dbReference type="InterPro" id="IPR002303">
    <property type="entry name" value="Valyl-tRNA_ligase"/>
</dbReference>
<accession>A0ABD0Z0S7</accession>
<keyword evidence="6 12" id="KW-0547">Nucleotide-binding</keyword>
<dbReference type="Gene3D" id="3.40.50.620">
    <property type="entry name" value="HUPs"/>
    <property type="match status" value="2"/>
</dbReference>
<feature type="domain" description="Methionyl/Valyl/Leucyl/Isoleucyl-tRNA synthetase anticodon-binding" evidence="14">
    <location>
        <begin position="635"/>
        <end position="678"/>
    </location>
</feature>
<evidence type="ECO:0000256" key="12">
    <source>
        <dbReference type="RuleBase" id="RU363035"/>
    </source>
</evidence>
<dbReference type="PANTHER" id="PTHR11946:SF109">
    <property type="entry name" value="VALINE--TRNA LIGASE"/>
    <property type="match status" value="1"/>
</dbReference>
<dbReference type="NCBIfam" id="NF004349">
    <property type="entry name" value="PRK05729.1"/>
    <property type="match status" value="1"/>
</dbReference>
<evidence type="ECO:0000256" key="8">
    <source>
        <dbReference type="ARBA" id="ARBA00022917"/>
    </source>
</evidence>
<dbReference type="Gene3D" id="3.90.740.10">
    <property type="entry name" value="Valyl/Leucyl/Isoleucyl-tRNA synthetase, editing domain"/>
    <property type="match status" value="1"/>
</dbReference>
<sequence length="688" mass="77872">MLLPPPNVTGTLHLGHALTVSVQDVLARWYRMHGYNVLWVPGTDHAGIATQVVVEKLLKQKNNCTRHDLGRDRFVEEVWKWKEKKGQRITEQLKMLGASLDWSRQFFTMDEKQSLAVAQAVVTLWEKGLLYKSDSLVNWSCNLRSAISDIEVDHLSISGPTQVNIPGYDKPVTFGQLINFAYKLHDVEEEIVVSTTRVETMLGDVAVAVHPNDLRYQAYVGKKLYNPLNGRYIPVIQDESVDPKFGTGAVKITPAHNHTDFEIAKKNNLPVIPIINEDGLLNSSCGKFSGLKRFEAREQILNALGSMGLLRGIQDHDMQLPICSRSGDVIELIVKPQWFVKCKEMAEIASAAVKSGSLTIEPYNFSQQWCAWLDNIRDWCISRQLWWGHRLPIYHCRGEEGSIYVGAADDIEAMKKAQNVLLGKIDIERETDVLDTWFSSALLPFTAFGWPKESTELKLCYPLSMMVTGHDIMFFWVARMVMLGSCLTGKLPFEKIMLHGIICDSQGRKMSKSLGNVIDPEDIINGSTIEKLKQKVDDSHKNGILSKRESELASASLEEQFPQGIPECGRDALRFTLLSYKIKSHYINFNVPDCYANRLFCNKIWQAWRFSCEWAKNLSPNIDTLSKPEPKNLMDKWILSKLSVAVNIINASIPNGDFHKSTTAIRDFLYSDLCDVYLVCPLIFPLNN</sequence>
<evidence type="ECO:0000256" key="5">
    <source>
        <dbReference type="ARBA" id="ARBA00022598"/>
    </source>
</evidence>
<evidence type="ECO:0000256" key="9">
    <source>
        <dbReference type="ARBA" id="ARBA00023146"/>
    </source>
</evidence>
<dbReference type="PROSITE" id="PS00178">
    <property type="entry name" value="AA_TRNA_LIGASE_I"/>
    <property type="match status" value="1"/>
</dbReference>
<dbReference type="AlphaFoldDB" id="A0ABD0Z0S7"/>
<evidence type="ECO:0000259" key="14">
    <source>
        <dbReference type="Pfam" id="PF08264"/>
    </source>
</evidence>
<dbReference type="Gene3D" id="1.10.730.10">
    <property type="entry name" value="Isoleucyl-tRNA Synthetase, Domain 1"/>
    <property type="match status" value="1"/>
</dbReference>
<dbReference type="SUPFAM" id="SSF50677">
    <property type="entry name" value="ValRS/IleRS/LeuRS editing domain"/>
    <property type="match status" value="1"/>
</dbReference>
<evidence type="ECO:0000256" key="2">
    <source>
        <dbReference type="ARBA" id="ARBA00005594"/>
    </source>
</evidence>
<evidence type="ECO:0000256" key="11">
    <source>
        <dbReference type="ARBA" id="ARBA00047552"/>
    </source>
</evidence>
<dbReference type="PRINTS" id="PR00986">
    <property type="entry name" value="TRNASYNTHVAL"/>
</dbReference>
<dbReference type="FunFam" id="3.90.740.10:FF:000005">
    <property type="entry name" value="Valine--tRNA ligase, mitochondrial"/>
    <property type="match status" value="1"/>
</dbReference>
<dbReference type="InterPro" id="IPR014729">
    <property type="entry name" value="Rossmann-like_a/b/a_fold"/>
</dbReference>
<dbReference type="Pfam" id="PF08264">
    <property type="entry name" value="Anticodon_1"/>
    <property type="match status" value="1"/>
</dbReference>
<dbReference type="FunFam" id="3.40.50.620:FF:000078">
    <property type="entry name" value="Valine--tRNA ligase, mitochondrial"/>
    <property type="match status" value="1"/>
</dbReference>
<keyword evidence="7 12" id="KW-0067">ATP-binding</keyword>
<dbReference type="GO" id="GO:0005737">
    <property type="term" value="C:cytoplasm"/>
    <property type="evidence" value="ECO:0007669"/>
    <property type="project" value="UniProtKB-SubCell"/>
</dbReference>
<dbReference type="InterPro" id="IPR013155">
    <property type="entry name" value="M/V/L/I-tRNA-synth_anticd-bd"/>
</dbReference>
<comment type="subcellular location">
    <subcellularLocation>
        <location evidence="1">Cytoplasm</location>
    </subcellularLocation>
</comment>
<comment type="caution">
    <text evidence="15">The sequence shown here is derived from an EMBL/GenBank/DDBJ whole genome shotgun (WGS) entry which is preliminary data.</text>
</comment>
<organism evidence="15 16">
    <name type="scientific">Ranatra chinensis</name>
    <dbReference type="NCBI Taxonomy" id="642074"/>
    <lineage>
        <taxon>Eukaryota</taxon>
        <taxon>Metazoa</taxon>
        <taxon>Ecdysozoa</taxon>
        <taxon>Arthropoda</taxon>
        <taxon>Hexapoda</taxon>
        <taxon>Insecta</taxon>
        <taxon>Pterygota</taxon>
        <taxon>Neoptera</taxon>
        <taxon>Paraneoptera</taxon>
        <taxon>Hemiptera</taxon>
        <taxon>Heteroptera</taxon>
        <taxon>Panheteroptera</taxon>
        <taxon>Nepomorpha</taxon>
        <taxon>Nepidae</taxon>
        <taxon>Ranatrinae</taxon>
        <taxon>Ranatra</taxon>
    </lineage>
</organism>
<evidence type="ECO:0000256" key="4">
    <source>
        <dbReference type="ARBA" id="ARBA00022490"/>
    </source>
</evidence>
<evidence type="ECO:0000313" key="16">
    <source>
        <dbReference type="Proteomes" id="UP001558652"/>
    </source>
</evidence>
<evidence type="ECO:0000256" key="3">
    <source>
        <dbReference type="ARBA" id="ARBA00013169"/>
    </source>
</evidence>
<feature type="domain" description="Aminoacyl-tRNA synthetase class Ia" evidence="13">
    <location>
        <begin position="3"/>
        <end position="580"/>
    </location>
</feature>
<dbReference type="InterPro" id="IPR009080">
    <property type="entry name" value="tRNAsynth_Ia_anticodon-bd"/>
</dbReference>
<dbReference type="Proteomes" id="UP001558652">
    <property type="component" value="Unassembled WGS sequence"/>
</dbReference>
<keyword evidence="4" id="KW-0963">Cytoplasm</keyword>
<evidence type="ECO:0000256" key="1">
    <source>
        <dbReference type="ARBA" id="ARBA00004496"/>
    </source>
</evidence>
<dbReference type="InterPro" id="IPR009008">
    <property type="entry name" value="Val/Leu/Ile-tRNA-synth_edit"/>
</dbReference>
<evidence type="ECO:0000313" key="15">
    <source>
        <dbReference type="EMBL" id="KAL1131113.1"/>
    </source>
</evidence>
<gene>
    <name evidence="15" type="ORF">AAG570_012350</name>
</gene>
<dbReference type="Pfam" id="PF00133">
    <property type="entry name" value="tRNA-synt_1"/>
    <property type="match status" value="1"/>
</dbReference>
<dbReference type="GO" id="GO:0004832">
    <property type="term" value="F:valine-tRNA ligase activity"/>
    <property type="evidence" value="ECO:0007669"/>
    <property type="project" value="UniProtKB-EC"/>
</dbReference>
<dbReference type="FunFam" id="3.40.50.620:FF:000020">
    <property type="entry name" value="Valine--tRNA ligase, mitochondrial"/>
    <property type="match status" value="1"/>
</dbReference>
<dbReference type="EMBL" id="JBFDAA010000007">
    <property type="protein sequence ID" value="KAL1131113.1"/>
    <property type="molecule type" value="Genomic_DNA"/>
</dbReference>
<comment type="similarity">
    <text evidence="2 12">Belongs to the class-I aminoacyl-tRNA synthetase family.</text>
</comment>
<evidence type="ECO:0000259" key="13">
    <source>
        <dbReference type="Pfam" id="PF00133"/>
    </source>
</evidence>
<proteinExistence type="inferred from homology"/>
<keyword evidence="9 12" id="KW-0030">Aminoacyl-tRNA synthetase</keyword>
<evidence type="ECO:0000256" key="6">
    <source>
        <dbReference type="ARBA" id="ARBA00022741"/>
    </source>
</evidence>
<dbReference type="GO" id="GO:0006412">
    <property type="term" value="P:translation"/>
    <property type="evidence" value="ECO:0007669"/>
    <property type="project" value="UniProtKB-KW"/>
</dbReference>
<dbReference type="GO" id="GO:0005524">
    <property type="term" value="F:ATP binding"/>
    <property type="evidence" value="ECO:0007669"/>
    <property type="project" value="UniProtKB-KW"/>
</dbReference>
<dbReference type="InterPro" id="IPR001412">
    <property type="entry name" value="aa-tRNA-synth_I_CS"/>
</dbReference>
<keyword evidence="8 12" id="KW-0648">Protein biosynthesis</keyword>
<dbReference type="EC" id="6.1.1.9" evidence="3"/>
<protein>
    <recommendedName>
        <fullName evidence="3">valine--tRNA ligase</fullName>
        <ecNumber evidence="3">6.1.1.9</ecNumber>
    </recommendedName>
    <alternativeName>
        <fullName evidence="10">Valyl-tRNA synthetase</fullName>
    </alternativeName>
</protein>
<dbReference type="PANTHER" id="PTHR11946">
    <property type="entry name" value="VALYL-TRNA SYNTHETASES"/>
    <property type="match status" value="1"/>
</dbReference>
<name>A0ABD0Z0S7_9HEMI</name>
<dbReference type="SUPFAM" id="SSF47323">
    <property type="entry name" value="Anticodon-binding domain of a subclass of class I aminoacyl-tRNA synthetases"/>
    <property type="match status" value="1"/>
</dbReference>
<dbReference type="SUPFAM" id="SSF52374">
    <property type="entry name" value="Nucleotidylyl transferase"/>
    <property type="match status" value="1"/>
</dbReference>